<dbReference type="GO" id="GO:0000166">
    <property type="term" value="F:nucleotide binding"/>
    <property type="evidence" value="ECO:0007669"/>
    <property type="project" value="UniProtKB-KW"/>
</dbReference>
<dbReference type="Gene3D" id="1.10.3210.10">
    <property type="entry name" value="Hypothetical protein af1432"/>
    <property type="match status" value="1"/>
</dbReference>
<dbReference type="RefSeq" id="WP_131748262.1">
    <property type="nucleotide sequence ID" value="NZ_CAACYI010000001.1"/>
</dbReference>
<dbReference type="GO" id="GO:0008803">
    <property type="term" value="F:bis(5'-nucleosyl)-tetraphosphatase (symmetrical) activity"/>
    <property type="evidence" value="ECO:0007669"/>
    <property type="project" value="UniProtKB-EC"/>
</dbReference>
<dbReference type="PANTHER" id="PTHR35795:SF1">
    <property type="entry name" value="BIS(5'-NUCLEOSYL)-TETRAPHOSPHATASE, SYMMETRICAL"/>
    <property type="match status" value="1"/>
</dbReference>
<dbReference type="EMBL" id="CAACYI010000001">
    <property type="protein sequence ID" value="VFB15829.1"/>
    <property type="molecule type" value="Genomic_DNA"/>
</dbReference>
<dbReference type="GO" id="GO:0016779">
    <property type="term" value="F:nucleotidyltransferase activity"/>
    <property type="evidence" value="ECO:0007669"/>
    <property type="project" value="UniProtKB-KW"/>
</dbReference>
<name>A0A8H2M3G5_9FIRM</name>
<reference evidence="8 9" key="1">
    <citation type="submission" date="2019-02" db="EMBL/GenBank/DDBJ databases">
        <authorList>
            <consortium name="Pathogen Informatics"/>
        </authorList>
    </citation>
    <scope>NUCLEOTIDE SEQUENCE [LARGE SCALE GENOMIC DNA]</scope>
    <source>
        <strain evidence="8 9">3012STDY7089603</strain>
    </source>
</reference>
<dbReference type="GO" id="GO:0046872">
    <property type="term" value="F:metal ion binding"/>
    <property type="evidence" value="ECO:0007669"/>
    <property type="project" value="UniProtKB-KW"/>
</dbReference>
<keyword evidence="8" id="KW-0548">Nucleotidyltransferase</keyword>
<dbReference type="Pfam" id="PF01966">
    <property type="entry name" value="HD"/>
    <property type="match status" value="1"/>
</dbReference>
<organism evidence="8 9">
    <name type="scientific">Urinicoccus massiliensis</name>
    <dbReference type="NCBI Taxonomy" id="1723382"/>
    <lineage>
        <taxon>Bacteria</taxon>
        <taxon>Bacillati</taxon>
        <taxon>Bacillota</taxon>
        <taxon>Tissierellia</taxon>
        <taxon>Tissierellales</taxon>
        <taxon>Peptoniphilaceae</taxon>
        <taxon>Urinicoccus</taxon>
    </lineage>
</organism>
<protein>
    <recommendedName>
        <fullName evidence="1">bis(5'-nucleosyl)-tetraphosphatase (symmetrical)</fullName>
        <ecNumber evidence="1">3.6.1.41</ecNumber>
    </recommendedName>
</protein>
<evidence type="ECO:0000256" key="6">
    <source>
        <dbReference type="ARBA" id="ARBA00049417"/>
    </source>
</evidence>
<evidence type="ECO:0000313" key="8">
    <source>
        <dbReference type="EMBL" id="VFB15829.1"/>
    </source>
</evidence>
<sequence>MDITRDKEEIQSRIGQKRMDHVLRVADYAKDLAVHYGLDPEKAYLAGFYHDCMKIRDLDLLKKAARDLGLEWTEEFDQAPQVVHGLLGALAAEKMYGVRDRDILNAIAYHTTGRAGMTDLEKIIYLADYAEPMRDFDGVDQVRKEIKEDLDQAMYQALNRTIQYLIEKNSYITIKSLEARNDFLKKVTHGKIY</sequence>
<evidence type="ECO:0000313" key="9">
    <source>
        <dbReference type="Proteomes" id="UP000377798"/>
    </source>
</evidence>
<comment type="caution">
    <text evidence="8">The sequence shown here is derived from an EMBL/GenBank/DDBJ whole genome shotgun (WGS) entry which is preliminary data.</text>
</comment>
<evidence type="ECO:0000256" key="1">
    <source>
        <dbReference type="ARBA" id="ARBA00012506"/>
    </source>
</evidence>
<keyword evidence="2" id="KW-0479">Metal-binding</keyword>
<dbReference type="SUPFAM" id="SSF109604">
    <property type="entry name" value="HD-domain/PDEase-like"/>
    <property type="match status" value="1"/>
</dbReference>
<evidence type="ECO:0000256" key="2">
    <source>
        <dbReference type="ARBA" id="ARBA00022723"/>
    </source>
</evidence>
<dbReference type="Proteomes" id="UP000377798">
    <property type="component" value="Unassembled WGS sequence"/>
</dbReference>
<gene>
    <name evidence="8" type="ORF">NCTC13150_00335</name>
</gene>
<keyword evidence="4" id="KW-0378">Hydrolase</keyword>
<dbReference type="NCBIfam" id="TIGR00488">
    <property type="entry name" value="bis(5'-nucleosyl)-tetraphosphatase (symmetrical) YqeK"/>
    <property type="match status" value="1"/>
</dbReference>
<keyword evidence="8" id="KW-0808">Transferase</keyword>
<evidence type="ECO:0000256" key="4">
    <source>
        <dbReference type="ARBA" id="ARBA00022801"/>
    </source>
</evidence>
<dbReference type="EC" id="3.6.1.41" evidence="1"/>
<dbReference type="PANTHER" id="PTHR35795">
    <property type="entry name" value="SLR1885 PROTEIN"/>
    <property type="match status" value="1"/>
</dbReference>
<dbReference type="InterPro" id="IPR005249">
    <property type="entry name" value="YqeK"/>
</dbReference>
<evidence type="ECO:0000256" key="5">
    <source>
        <dbReference type="ARBA" id="ARBA00023004"/>
    </source>
</evidence>
<comment type="catalytic activity">
    <reaction evidence="6">
        <text>P(1),P(4)-bis(5'-adenosyl) tetraphosphate + H2O = 2 ADP + 2 H(+)</text>
        <dbReference type="Rhea" id="RHEA:24252"/>
        <dbReference type="ChEBI" id="CHEBI:15377"/>
        <dbReference type="ChEBI" id="CHEBI:15378"/>
        <dbReference type="ChEBI" id="CHEBI:58141"/>
        <dbReference type="ChEBI" id="CHEBI:456216"/>
        <dbReference type="EC" id="3.6.1.41"/>
    </reaction>
</comment>
<accession>A0A8H2M3G5</accession>
<keyword evidence="9" id="KW-1185">Reference proteome</keyword>
<feature type="domain" description="HD" evidence="7">
    <location>
        <begin position="18"/>
        <end position="133"/>
    </location>
</feature>
<keyword evidence="5" id="KW-0408">Iron</keyword>
<dbReference type="CDD" id="cd00077">
    <property type="entry name" value="HDc"/>
    <property type="match status" value="1"/>
</dbReference>
<evidence type="ECO:0000259" key="7">
    <source>
        <dbReference type="PROSITE" id="PS51831"/>
    </source>
</evidence>
<dbReference type="InterPro" id="IPR003607">
    <property type="entry name" value="HD/PDEase_dom"/>
</dbReference>
<evidence type="ECO:0000256" key="3">
    <source>
        <dbReference type="ARBA" id="ARBA00022741"/>
    </source>
</evidence>
<dbReference type="PROSITE" id="PS51831">
    <property type="entry name" value="HD"/>
    <property type="match status" value="1"/>
</dbReference>
<dbReference type="InterPro" id="IPR051094">
    <property type="entry name" value="Diverse_Catalytic_Enzymes"/>
</dbReference>
<dbReference type="SMART" id="SM00471">
    <property type="entry name" value="HDc"/>
    <property type="match status" value="1"/>
</dbReference>
<keyword evidence="3" id="KW-0547">Nucleotide-binding</keyword>
<dbReference type="InterPro" id="IPR006674">
    <property type="entry name" value="HD_domain"/>
</dbReference>
<dbReference type="AlphaFoldDB" id="A0A8H2M3G5"/>
<proteinExistence type="predicted"/>